<dbReference type="InterPro" id="IPR007499">
    <property type="entry name" value="ERF_bacteria_virus"/>
</dbReference>
<geneLocation type="plasmid" evidence="2 3">
    <name>pIKMIN-B502</name>
</geneLocation>
<dbReference type="Pfam" id="PF04404">
    <property type="entry name" value="ERF"/>
    <property type="match status" value="1"/>
</dbReference>
<evidence type="ECO:0000256" key="1">
    <source>
        <dbReference type="SAM" id="MobiDB-lite"/>
    </source>
</evidence>
<keyword evidence="2" id="KW-0614">Plasmid</keyword>
<evidence type="ECO:0000313" key="3">
    <source>
        <dbReference type="Proteomes" id="UP000516705"/>
    </source>
</evidence>
<feature type="region of interest" description="Disordered" evidence="1">
    <location>
        <begin position="190"/>
        <end position="248"/>
    </location>
</feature>
<sequence>MAEKEVKEAVETEEKVTASLVKALIEQAVDDKITQATTSNADLVSGLVEQIMSLKVKEAKNETKKQEALQKALIEAKKEFKPLKANRIAKYEHKGKTRFHHYSTLSAIKEATDKALQKHGLIVQFDIENKFGSRGAGMVVKAILLHKDGGRLESSSMAQEINLTAVQRSATDQTYLKRYALCNLLGIESEEDNDPDFQEDKTQSNQEATQQDDLVNELNHLSNSSQSKPKDEQAVEQVEEVDPNEPMI</sequence>
<evidence type="ECO:0000313" key="2">
    <source>
        <dbReference type="EMBL" id="QMI52147.1"/>
    </source>
</evidence>
<reference evidence="2 3" key="1">
    <citation type="journal article" date="2020" name="Microbiol. Resour. Announc.">
        <title>Complete Genome Sequence of Streptococcus salivarius DB-B5, a Novel Probiotic Candidate Isolated from the Supragingival Plaque of a Healthy Female Subject.</title>
        <authorList>
            <person name="Fields F.R."/>
            <person name="Li X."/>
            <person name="Navarre W.W."/>
            <person name="Naito M."/>
        </authorList>
    </citation>
    <scope>NUCLEOTIDE SEQUENCE [LARGE SCALE GENOMIC DNA]</scope>
    <source>
        <strain evidence="2 3">DB-B5</strain>
        <plasmid evidence="2 3">pIKMIN-B502</plasmid>
    </source>
</reference>
<feature type="compositionally biased region" description="Acidic residues" evidence="1">
    <location>
        <begin position="237"/>
        <end position="248"/>
    </location>
</feature>
<gene>
    <name evidence="2" type="ORF">HRE60_10710</name>
</gene>
<feature type="compositionally biased region" description="Polar residues" evidence="1">
    <location>
        <begin position="203"/>
        <end position="227"/>
    </location>
</feature>
<dbReference type="RefSeq" id="WP_181671472.1">
    <property type="nucleotide sequence ID" value="NZ_CP054155.1"/>
</dbReference>
<organism evidence="2 3">
    <name type="scientific">Streptococcus salivarius</name>
    <dbReference type="NCBI Taxonomy" id="1304"/>
    <lineage>
        <taxon>Bacteria</taxon>
        <taxon>Bacillati</taxon>
        <taxon>Bacillota</taxon>
        <taxon>Bacilli</taxon>
        <taxon>Lactobacillales</taxon>
        <taxon>Streptococcaceae</taxon>
        <taxon>Streptococcus</taxon>
    </lineage>
</organism>
<dbReference type="Proteomes" id="UP000516705">
    <property type="component" value="Plasmid pIKMIN-B502"/>
</dbReference>
<accession>A0A7L6WQG9</accession>
<dbReference type="AlphaFoldDB" id="A0A7L6WQG9"/>
<name>A0A7L6WQG9_STRSL</name>
<proteinExistence type="predicted"/>
<protein>
    <submittedName>
        <fullName evidence="2">ERF family protein</fullName>
    </submittedName>
</protein>
<dbReference type="EMBL" id="CP054155">
    <property type="protein sequence ID" value="QMI52147.1"/>
    <property type="molecule type" value="Genomic_DNA"/>
</dbReference>